<dbReference type="InterPro" id="IPR036388">
    <property type="entry name" value="WH-like_DNA-bd_sf"/>
</dbReference>
<dbReference type="Proteomes" id="UP000614200">
    <property type="component" value="Unassembled WGS sequence"/>
</dbReference>
<dbReference type="SUPFAM" id="SSF46785">
    <property type="entry name" value="Winged helix' DNA-binding domain"/>
    <property type="match status" value="1"/>
</dbReference>
<evidence type="ECO:0000313" key="1">
    <source>
        <dbReference type="EMBL" id="MBF4695678.1"/>
    </source>
</evidence>
<accession>A0ABR9ZYZ4</accession>
<keyword evidence="2" id="KW-1185">Reference proteome</keyword>
<evidence type="ECO:0000313" key="2">
    <source>
        <dbReference type="Proteomes" id="UP000614200"/>
    </source>
</evidence>
<gene>
    <name evidence="1" type="ORF">ISU02_21495</name>
</gene>
<reference evidence="1 2" key="1">
    <citation type="submission" date="2020-11" db="EMBL/GenBank/DDBJ databases">
        <title>Fusibacter basophilias sp. nov.</title>
        <authorList>
            <person name="Qiu D."/>
        </authorList>
    </citation>
    <scope>NUCLEOTIDE SEQUENCE [LARGE SCALE GENOMIC DNA]</scope>
    <source>
        <strain evidence="1 2">Q10-2</strain>
    </source>
</reference>
<protein>
    <submittedName>
        <fullName evidence="1">Helix-turn-helix transcriptional regulator</fullName>
    </submittedName>
</protein>
<dbReference type="RefSeq" id="WP_194703918.1">
    <property type="nucleotide sequence ID" value="NZ_JADKNH010000019.1"/>
</dbReference>
<dbReference type="Gene3D" id="1.10.10.10">
    <property type="entry name" value="Winged helix-like DNA-binding domain superfamily/Winged helix DNA-binding domain"/>
    <property type="match status" value="1"/>
</dbReference>
<comment type="caution">
    <text evidence="1">The sequence shown here is derived from an EMBL/GenBank/DDBJ whole genome shotgun (WGS) entry which is preliminary data.</text>
</comment>
<name>A0ABR9ZYZ4_9FIRM</name>
<dbReference type="Pfam" id="PF12840">
    <property type="entry name" value="HTH_20"/>
    <property type="match status" value="1"/>
</dbReference>
<dbReference type="InterPro" id="IPR036390">
    <property type="entry name" value="WH_DNA-bd_sf"/>
</dbReference>
<organism evidence="1 2">
    <name type="scientific">Fusibacter ferrireducens</name>
    <dbReference type="NCBI Taxonomy" id="2785058"/>
    <lineage>
        <taxon>Bacteria</taxon>
        <taxon>Bacillati</taxon>
        <taxon>Bacillota</taxon>
        <taxon>Clostridia</taxon>
        <taxon>Eubacteriales</taxon>
        <taxon>Eubacteriales Family XII. Incertae Sedis</taxon>
        <taxon>Fusibacter</taxon>
    </lineage>
</organism>
<dbReference type="EMBL" id="JADKNH010000019">
    <property type="protein sequence ID" value="MBF4695678.1"/>
    <property type="molecule type" value="Genomic_DNA"/>
</dbReference>
<proteinExistence type="predicted"/>
<dbReference type="CDD" id="cd00090">
    <property type="entry name" value="HTH_ARSR"/>
    <property type="match status" value="1"/>
</dbReference>
<dbReference type="InterPro" id="IPR011991">
    <property type="entry name" value="ArsR-like_HTH"/>
</dbReference>
<sequence>MKEVLVLKDLEQIKAVSQQYRLEILEAFDSSAKTAKQIAEAMHEPHGRVNYHIKMLEKVGIIEFVEEVIKFGVVEKYYAPVAYKLIIDSSAVTLDDEMNDSISKASLAFFETISREFYDSIEHFSSGPSRKISYSTDYYLTEEEAKELYDQLNQVADSYLKGKEQPREGTHRHFAAHMVVPLPPKES</sequence>